<organism evidence="1 2">
    <name type="scientific">Scutellospora calospora</name>
    <dbReference type="NCBI Taxonomy" id="85575"/>
    <lineage>
        <taxon>Eukaryota</taxon>
        <taxon>Fungi</taxon>
        <taxon>Fungi incertae sedis</taxon>
        <taxon>Mucoromycota</taxon>
        <taxon>Glomeromycotina</taxon>
        <taxon>Glomeromycetes</taxon>
        <taxon>Diversisporales</taxon>
        <taxon>Gigasporaceae</taxon>
        <taxon>Scutellospora</taxon>
    </lineage>
</organism>
<proteinExistence type="predicted"/>
<reference evidence="1" key="1">
    <citation type="submission" date="2021-06" db="EMBL/GenBank/DDBJ databases">
        <authorList>
            <person name="Kallberg Y."/>
            <person name="Tangrot J."/>
            <person name="Rosling A."/>
        </authorList>
    </citation>
    <scope>NUCLEOTIDE SEQUENCE</scope>
    <source>
        <strain evidence="1">AU212A</strain>
    </source>
</reference>
<evidence type="ECO:0000313" key="1">
    <source>
        <dbReference type="EMBL" id="CAG8667314.1"/>
    </source>
</evidence>
<dbReference type="Proteomes" id="UP000789860">
    <property type="component" value="Unassembled WGS sequence"/>
</dbReference>
<feature type="non-terminal residue" evidence="1">
    <location>
        <position position="57"/>
    </location>
</feature>
<comment type="caution">
    <text evidence="1">The sequence shown here is derived from an EMBL/GenBank/DDBJ whole genome shotgun (WGS) entry which is preliminary data.</text>
</comment>
<feature type="non-terminal residue" evidence="1">
    <location>
        <position position="1"/>
    </location>
</feature>
<evidence type="ECO:0000313" key="2">
    <source>
        <dbReference type="Proteomes" id="UP000789860"/>
    </source>
</evidence>
<sequence>SENLLKKPQKAKLSNSENKASTQKVNKSDIKEEKLRTGSEKSVDKRRKDTAKENIIT</sequence>
<gene>
    <name evidence="1" type="ORF">SCALOS_LOCUS9244</name>
</gene>
<protein>
    <submittedName>
        <fullName evidence="1">11381_t:CDS:1</fullName>
    </submittedName>
</protein>
<keyword evidence="2" id="KW-1185">Reference proteome</keyword>
<name>A0ACA9NTT1_9GLOM</name>
<accession>A0ACA9NTT1</accession>
<dbReference type="EMBL" id="CAJVPM010027778">
    <property type="protein sequence ID" value="CAG8667314.1"/>
    <property type="molecule type" value="Genomic_DNA"/>
</dbReference>